<dbReference type="InterPro" id="IPR008012">
    <property type="entry name" value="Ump1"/>
</dbReference>
<dbReference type="GO" id="GO:0043248">
    <property type="term" value="P:proteasome assembly"/>
    <property type="evidence" value="ECO:0007669"/>
    <property type="project" value="InterPro"/>
</dbReference>
<evidence type="ECO:0000313" key="3">
    <source>
        <dbReference type="EMBL" id="GFH46744.1"/>
    </source>
</evidence>
<gene>
    <name evidence="3" type="ORF">CTEN210_03218</name>
</gene>
<dbReference type="Pfam" id="PF05348">
    <property type="entry name" value="UMP1"/>
    <property type="match status" value="1"/>
</dbReference>
<evidence type="ECO:0000313" key="4">
    <source>
        <dbReference type="Proteomes" id="UP001054902"/>
    </source>
</evidence>
<dbReference type="AlphaFoldDB" id="A0AAD3H1S8"/>
<dbReference type="EMBL" id="BLLK01000022">
    <property type="protein sequence ID" value="GFH46744.1"/>
    <property type="molecule type" value="Genomic_DNA"/>
</dbReference>
<accession>A0AAD3H1S8</accession>
<evidence type="ECO:0000256" key="2">
    <source>
        <dbReference type="ARBA" id="ARBA00043974"/>
    </source>
</evidence>
<reference evidence="3 4" key="1">
    <citation type="journal article" date="2021" name="Sci. Rep.">
        <title>The genome of the diatom Chaetoceros tenuissimus carries an ancient integrated fragment of an extant virus.</title>
        <authorList>
            <person name="Hongo Y."/>
            <person name="Kimura K."/>
            <person name="Takaki Y."/>
            <person name="Yoshida Y."/>
            <person name="Baba S."/>
            <person name="Kobayashi G."/>
            <person name="Nagasaki K."/>
            <person name="Hano T."/>
            <person name="Tomaru Y."/>
        </authorList>
    </citation>
    <scope>NUCLEOTIDE SEQUENCE [LARGE SCALE GENOMIC DNA]</scope>
    <source>
        <strain evidence="3 4">NIES-3715</strain>
    </source>
</reference>
<organism evidence="3 4">
    <name type="scientific">Chaetoceros tenuissimus</name>
    <dbReference type="NCBI Taxonomy" id="426638"/>
    <lineage>
        <taxon>Eukaryota</taxon>
        <taxon>Sar</taxon>
        <taxon>Stramenopiles</taxon>
        <taxon>Ochrophyta</taxon>
        <taxon>Bacillariophyta</taxon>
        <taxon>Coscinodiscophyceae</taxon>
        <taxon>Chaetocerotophycidae</taxon>
        <taxon>Chaetocerotales</taxon>
        <taxon>Chaetocerotaceae</taxon>
        <taxon>Chaetoceros</taxon>
    </lineage>
</organism>
<comment type="caution">
    <text evidence="3">The sequence shown here is derived from an EMBL/GenBank/DDBJ whole genome shotgun (WGS) entry which is preliminary data.</text>
</comment>
<dbReference type="Proteomes" id="UP001054902">
    <property type="component" value="Unassembled WGS sequence"/>
</dbReference>
<dbReference type="GO" id="GO:0005737">
    <property type="term" value="C:cytoplasm"/>
    <property type="evidence" value="ECO:0007669"/>
    <property type="project" value="TreeGrafter"/>
</dbReference>
<comment type="similarity">
    <text evidence="2">Belongs to the POMP/UMP1 family.</text>
</comment>
<proteinExistence type="inferred from homology"/>
<evidence type="ECO:0000256" key="1">
    <source>
        <dbReference type="ARBA" id="ARBA00023186"/>
    </source>
</evidence>
<dbReference type="GO" id="GO:0005634">
    <property type="term" value="C:nucleus"/>
    <property type="evidence" value="ECO:0007669"/>
    <property type="project" value="TreeGrafter"/>
</dbReference>
<keyword evidence="4" id="KW-1185">Reference proteome</keyword>
<sequence>MDSSSIPVMRSPNDLMVNGPNSDNFAASAIQAHPVDRMQRGTKSTSSLDVDSIRRLYGSALAMRLTTERINASNVGGRLPGLDAHPNSNTMLDTLTGDDITIDFGDYLNTRMSRPETGLGENRVVHDVMEAKLGL</sequence>
<protein>
    <recommendedName>
        <fullName evidence="5">Proteasome maturation factor UMP1</fullName>
    </recommendedName>
</protein>
<name>A0AAD3H1S8_9STRA</name>
<dbReference type="PANTHER" id="PTHR12828">
    <property type="entry name" value="PROTEASOME MATURATION PROTEIN UMP1"/>
    <property type="match status" value="1"/>
</dbReference>
<evidence type="ECO:0008006" key="5">
    <source>
        <dbReference type="Google" id="ProtNLM"/>
    </source>
</evidence>
<dbReference type="PANTHER" id="PTHR12828:SF3">
    <property type="entry name" value="PROTEASOME MATURATION PROTEIN"/>
    <property type="match status" value="1"/>
</dbReference>
<keyword evidence="1" id="KW-0143">Chaperone</keyword>